<dbReference type="Proteomes" id="UP001597119">
    <property type="component" value="Unassembled WGS sequence"/>
</dbReference>
<evidence type="ECO:0000313" key="4">
    <source>
        <dbReference type="Proteomes" id="UP001597119"/>
    </source>
</evidence>
<dbReference type="Pfam" id="PF03100">
    <property type="entry name" value="CcmE"/>
    <property type="match status" value="1"/>
</dbReference>
<name>A0ABD6C787_9EURY</name>
<keyword evidence="2" id="KW-0472">Membrane</keyword>
<accession>A0ABD6C787</accession>
<reference evidence="3 4" key="1">
    <citation type="journal article" date="2019" name="Int. J. Syst. Evol. Microbiol.">
        <title>The Global Catalogue of Microorganisms (GCM) 10K type strain sequencing project: providing services to taxonomists for standard genome sequencing and annotation.</title>
        <authorList>
            <consortium name="The Broad Institute Genomics Platform"/>
            <consortium name="The Broad Institute Genome Sequencing Center for Infectious Disease"/>
            <person name="Wu L."/>
            <person name="Ma J."/>
        </authorList>
    </citation>
    <scope>NUCLEOTIDE SEQUENCE [LARGE SCALE GENOMIC DNA]</scope>
    <source>
        <strain evidence="3 4">CGMCC 1.12125</strain>
    </source>
</reference>
<comment type="subcellular location">
    <subcellularLocation>
        <location evidence="1">Membrane</location>
    </subcellularLocation>
</comment>
<sequence>MQRKFKLVVAGVGIALLFGLLTTTSTATTQFVSPTELDEGSHASDRVNLEGRVANLSTAGDRITFRVTDGNASVPVVYEKTMPETMANGRIVVAKGVYEDGRLDARQLSVRAHEGSERPDDT</sequence>
<keyword evidence="4" id="KW-1185">Reference proteome</keyword>
<comment type="caution">
    <text evidence="3">The sequence shown here is derived from an EMBL/GenBank/DDBJ whole genome shotgun (WGS) entry which is preliminary data.</text>
</comment>
<dbReference type="InterPro" id="IPR004329">
    <property type="entry name" value="CcmE"/>
</dbReference>
<organism evidence="3 4">
    <name type="scientific">Halorientalis brevis</name>
    <dbReference type="NCBI Taxonomy" id="1126241"/>
    <lineage>
        <taxon>Archaea</taxon>
        <taxon>Methanobacteriati</taxon>
        <taxon>Methanobacteriota</taxon>
        <taxon>Stenosarchaea group</taxon>
        <taxon>Halobacteria</taxon>
        <taxon>Halobacteriales</taxon>
        <taxon>Haloarculaceae</taxon>
        <taxon>Halorientalis</taxon>
    </lineage>
</organism>
<gene>
    <name evidence="3" type="ORF">ACFR9U_03460</name>
</gene>
<dbReference type="InterPro" id="IPR012340">
    <property type="entry name" value="NA-bd_OB-fold"/>
</dbReference>
<dbReference type="Gene3D" id="2.40.50.140">
    <property type="entry name" value="Nucleic acid-binding proteins"/>
    <property type="match status" value="1"/>
</dbReference>
<dbReference type="EMBL" id="JBHUDJ010000001">
    <property type="protein sequence ID" value="MFD1586026.1"/>
    <property type="molecule type" value="Genomic_DNA"/>
</dbReference>
<dbReference type="InterPro" id="IPR036127">
    <property type="entry name" value="CcmE-like_sf"/>
</dbReference>
<dbReference type="GO" id="GO:0016020">
    <property type="term" value="C:membrane"/>
    <property type="evidence" value="ECO:0007669"/>
    <property type="project" value="UniProtKB-SubCell"/>
</dbReference>
<dbReference type="AlphaFoldDB" id="A0ABD6C787"/>
<proteinExistence type="predicted"/>
<evidence type="ECO:0000256" key="1">
    <source>
        <dbReference type="ARBA" id="ARBA00004370"/>
    </source>
</evidence>
<dbReference type="RefSeq" id="WP_247376665.1">
    <property type="nucleotide sequence ID" value="NZ_JALLGV010000003.1"/>
</dbReference>
<evidence type="ECO:0000313" key="3">
    <source>
        <dbReference type="EMBL" id="MFD1586026.1"/>
    </source>
</evidence>
<dbReference type="SUPFAM" id="SSF82093">
    <property type="entry name" value="Heme chaperone CcmE"/>
    <property type="match status" value="1"/>
</dbReference>
<protein>
    <submittedName>
        <fullName evidence="3">Cytochrome c maturation protein CcmE</fullName>
    </submittedName>
</protein>
<evidence type="ECO:0000256" key="2">
    <source>
        <dbReference type="ARBA" id="ARBA00023136"/>
    </source>
</evidence>